<dbReference type="SUPFAM" id="SSF46689">
    <property type="entry name" value="Homeodomain-like"/>
    <property type="match status" value="3"/>
</dbReference>
<dbReference type="AlphaFoldDB" id="A0A9W7F374"/>
<feature type="compositionally biased region" description="Basic residues" evidence="1">
    <location>
        <begin position="131"/>
        <end position="140"/>
    </location>
</feature>
<protein>
    <recommendedName>
        <fullName evidence="2">Myb-like domain-containing protein</fullName>
    </recommendedName>
</protein>
<feature type="compositionally biased region" description="Pro residues" evidence="1">
    <location>
        <begin position="57"/>
        <end position="71"/>
    </location>
</feature>
<proteinExistence type="predicted"/>
<dbReference type="SMART" id="SM00717">
    <property type="entry name" value="SANT"/>
    <property type="match status" value="4"/>
</dbReference>
<dbReference type="InterPro" id="IPR009057">
    <property type="entry name" value="Homeodomain-like_sf"/>
</dbReference>
<accession>A0A9W7F374</accession>
<dbReference type="PANTHER" id="PTHR46993:SF4">
    <property type="entry name" value="MYB-LIKE HTH TRANSCRIPTIONAL REGULATOR FAMILY PROTEIN"/>
    <property type="match status" value="1"/>
</dbReference>
<dbReference type="CDD" id="cd11660">
    <property type="entry name" value="SANT_TRF"/>
    <property type="match status" value="1"/>
</dbReference>
<gene>
    <name evidence="3" type="ORF">TrST_g9145</name>
</gene>
<sequence>MSDDPGSFEQKLPMKLKESVSGDHDDIANILCDLSTTCLPRPVLGVEQSSEGHEPPPKQQEPVYPPPPPPSGESVVSAVVKSTTETRVTGEMPKKTITSEGPKLKRKVVGSIGKAEPTPDQECQQELQAQGKKKKKKKKKGNDSRSCFWASQPKSWTEEENGALNRGVDKFGLDFVKIKSDCYPALRNRTKSACEAHYYLGHREKVRELKSLNPPKQSDWSKLEIETLLAGVEKYGLEFQKIREIEMDILGHRTVIALDQRFRKVNPKRFKEIREATPHKSKCPKKLPGWTEEEDKTLMVGVEKHGLNFDLISEEFKDILERRTVGAMETHLRYSHPEKFQELRAIEQKNVPKVKGWSLEEDMALRRGLKKSGQNWRIILEQEKEILGHRTAKSIKSRYDYLRLVNQTSTK</sequence>
<evidence type="ECO:0000256" key="1">
    <source>
        <dbReference type="SAM" id="MobiDB-lite"/>
    </source>
</evidence>
<dbReference type="EMBL" id="BRXY01000558">
    <property type="protein sequence ID" value="GMH99842.1"/>
    <property type="molecule type" value="Genomic_DNA"/>
</dbReference>
<evidence type="ECO:0000313" key="3">
    <source>
        <dbReference type="EMBL" id="GMH99842.1"/>
    </source>
</evidence>
<name>A0A9W7F374_9STRA</name>
<keyword evidence="4" id="KW-1185">Reference proteome</keyword>
<dbReference type="InterPro" id="IPR001005">
    <property type="entry name" value="SANT/Myb"/>
</dbReference>
<dbReference type="PROSITE" id="PS50090">
    <property type="entry name" value="MYB_LIKE"/>
    <property type="match status" value="1"/>
</dbReference>
<evidence type="ECO:0000259" key="2">
    <source>
        <dbReference type="PROSITE" id="PS50090"/>
    </source>
</evidence>
<dbReference type="Proteomes" id="UP001165085">
    <property type="component" value="Unassembled WGS sequence"/>
</dbReference>
<evidence type="ECO:0000313" key="4">
    <source>
        <dbReference type="Proteomes" id="UP001165085"/>
    </source>
</evidence>
<comment type="caution">
    <text evidence="3">The sequence shown here is derived from an EMBL/GenBank/DDBJ whole genome shotgun (WGS) entry which is preliminary data.</text>
</comment>
<dbReference type="OrthoDB" id="608866at2759"/>
<organism evidence="3 4">
    <name type="scientific">Triparma strigata</name>
    <dbReference type="NCBI Taxonomy" id="1606541"/>
    <lineage>
        <taxon>Eukaryota</taxon>
        <taxon>Sar</taxon>
        <taxon>Stramenopiles</taxon>
        <taxon>Ochrophyta</taxon>
        <taxon>Bolidophyceae</taxon>
        <taxon>Parmales</taxon>
        <taxon>Triparmaceae</taxon>
        <taxon>Triparma</taxon>
    </lineage>
</organism>
<dbReference type="Pfam" id="PF00249">
    <property type="entry name" value="Myb_DNA-binding"/>
    <property type="match status" value="1"/>
</dbReference>
<dbReference type="Gene3D" id="1.10.10.60">
    <property type="entry name" value="Homeodomain-like"/>
    <property type="match status" value="3"/>
</dbReference>
<feature type="region of interest" description="Disordered" evidence="1">
    <location>
        <begin position="1"/>
        <end position="22"/>
    </location>
</feature>
<dbReference type="PANTHER" id="PTHR46993">
    <property type="entry name" value="MYB TRANSCRIPTION FACTOR"/>
    <property type="match status" value="1"/>
</dbReference>
<dbReference type="Gene3D" id="1.10.246.220">
    <property type="match status" value="1"/>
</dbReference>
<feature type="domain" description="Myb-like" evidence="2">
    <location>
        <begin position="357"/>
        <end position="403"/>
    </location>
</feature>
<feature type="region of interest" description="Disordered" evidence="1">
    <location>
        <begin position="43"/>
        <end position="148"/>
    </location>
</feature>
<reference evidence="4" key="1">
    <citation type="journal article" date="2023" name="Commun. Biol.">
        <title>Genome analysis of Parmales, the sister group of diatoms, reveals the evolutionary specialization of diatoms from phago-mixotrophs to photoautotrophs.</title>
        <authorList>
            <person name="Ban H."/>
            <person name="Sato S."/>
            <person name="Yoshikawa S."/>
            <person name="Yamada K."/>
            <person name="Nakamura Y."/>
            <person name="Ichinomiya M."/>
            <person name="Sato N."/>
            <person name="Blanc-Mathieu R."/>
            <person name="Endo H."/>
            <person name="Kuwata A."/>
            <person name="Ogata H."/>
        </authorList>
    </citation>
    <scope>NUCLEOTIDE SEQUENCE [LARGE SCALE GENOMIC DNA]</scope>
    <source>
        <strain evidence="4">NIES 3701</strain>
    </source>
</reference>